<evidence type="ECO:0000313" key="2">
    <source>
        <dbReference type="Proteomes" id="UP001152795"/>
    </source>
</evidence>
<comment type="caution">
    <text evidence="1">The sequence shown here is derived from an EMBL/GenBank/DDBJ whole genome shotgun (WGS) entry which is preliminary data.</text>
</comment>
<dbReference type="Proteomes" id="UP001152795">
    <property type="component" value="Unassembled WGS sequence"/>
</dbReference>
<dbReference type="InterPro" id="IPR036364">
    <property type="entry name" value="SEA_dom_sf"/>
</dbReference>
<dbReference type="PROSITE" id="PS50024">
    <property type="entry name" value="SEA"/>
    <property type="match status" value="1"/>
</dbReference>
<dbReference type="InterPro" id="IPR000082">
    <property type="entry name" value="SEA_dom"/>
</dbReference>
<reference evidence="1" key="1">
    <citation type="submission" date="2020-04" db="EMBL/GenBank/DDBJ databases">
        <authorList>
            <person name="Alioto T."/>
            <person name="Alioto T."/>
            <person name="Gomez Garrido J."/>
        </authorList>
    </citation>
    <scope>NUCLEOTIDE SEQUENCE</scope>
    <source>
        <strain evidence="1">A484AB</strain>
    </source>
</reference>
<proteinExistence type="predicted"/>
<protein>
    <submittedName>
        <fullName evidence="1">Uncharacterized protein</fullName>
    </submittedName>
</protein>
<organism evidence="1 2">
    <name type="scientific">Paramuricea clavata</name>
    <name type="common">Red gorgonian</name>
    <name type="synonym">Violescent sea-whip</name>
    <dbReference type="NCBI Taxonomy" id="317549"/>
    <lineage>
        <taxon>Eukaryota</taxon>
        <taxon>Metazoa</taxon>
        <taxon>Cnidaria</taxon>
        <taxon>Anthozoa</taxon>
        <taxon>Octocorallia</taxon>
        <taxon>Malacalcyonacea</taxon>
        <taxon>Plexauridae</taxon>
        <taxon>Paramuricea</taxon>
    </lineage>
</organism>
<evidence type="ECO:0000313" key="1">
    <source>
        <dbReference type="EMBL" id="CAB4016386.1"/>
    </source>
</evidence>
<feature type="non-terminal residue" evidence="1">
    <location>
        <position position="218"/>
    </location>
</feature>
<sequence>MNISACFVVGDEWNIQCKNQVFSDRQKRESLSENVVIGTDYFGKAKLVCHCDAAGEQRVMSKNILASKRGLIVKVRSFGNASEQVQQKNHPFRNEEEPNKRHIIYSQKCCKINLTNPRKLYSYPFTLRLSDQTYSSELRDPSSHKYQSLKNQLITGIKTLLASEGSVMSIDISKFRQGSVLADIVISVQGIMTQYIVETLRVAVQSGNIGGLRVEIVP</sequence>
<gene>
    <name evidence="1" type="ORF">PACLA_8A085916</name>
</gene>
<dbReference type="EMBL" id="CACRXK020009097">
    <property type="protein sequence ID" value="CAB4016386.1"/>
    <property type="molecule type" value="Genomic_DNA"/>
</dbReference>
<dbReference type="Pfam" id="PF01390">
    <property type="entry name" value="SEA"/>
    <property type="match status" value="1"/>
</dbReference>
<dbReference type="OrthoDB" id="6010597at2759"/>
<keyword evidence="2" id="KW-1185">Reference proteome</keyword>
<name>A0A6S7IFD8_PARCT</name>
<accession>A0A6S7IFD8</accession>
<dbReference type="AlphaFoldDB" id="A0A6S7IFD8"/>
<dbReference type="Gene3D" id="3.30.70.960">
    <property type="entry name" value="SEA domain"/>
    <property type="match status" value="1"/>
</dbReference>
<dbReference type="SUPFAM" id="SSF82671">
    <property type="entry name" value="SEA domain"/>
    <property type="match status" value="1"/>
</dbReference>